<evidence type="ECO:0000256" key="4">
    <source>
        <dbReference type="ARBA" id="ARBA00022801"/>
    </source>
</evidence>
<dbReference type="PRINTS" id="PR00599">
    <property type="entry name" value="MAPEPTIDASE"/>
</dbReference>
<keyword evidence="4 6" id="KW-0378">Hydrolase</keyword>
<dbReference type="InterPro" id="IPR001714">
    <property type="entry name" value="Pept_M24_MAP"/>
</dbReference>
<keyword evidence="3" id="KW-0479">Metal-binding</keyword>
<evidence type="ECO:0000256" key="3">
    <source>
        <dbReference type="ARBA" id="ARBA00022723"/>
    </source>
</evidence>
<dbReference type="Pfam" id="PF00557">
    <property type="entry name" value="Peptidase_M24"/>
    <property type="match status" value="1"/>
</dbReference>
<dbReference type="Gene3D" id="3.90.230.10">
    <property type="entry name" value="Creatinase/methionine aminopeptidase superfamily"/>
    <property type="match status" value="1"/>
</dbReference>
<dbReference type="EMBL" id="VSSQ01000072">
    <property type="protein sequence ID" value="MPL73377.1"/>
    <property type="molecule type" value="Genomic_DNA"/>
</dbReference>
<dbReference type="GO" id="GO:0046872">
    <property type="term" value="F:metal ion binding"/>
    <property type="evidence" value="ECO:0007669"/>
    <property type="project" value="UniProtKB-KW"/>
</dbReference>
<dbReference type="SUPFAM" id="SSF55920">
    <property type="entry name" value="Creatinase/aminopeptidase"/>
    <property type="match status" value="1"/>
</dbReference>
<sequence>MINLRTQSEIESLRKSALLVGSTLAEIAKNIRPGVTTAHLDKIAEEFIRDNNAIPVFKGYYGYPASLCISINEVVVHGIPSNSEIKEGDIISIDCGTELNGWVGDSAYTFALNGVSEEAKKLMKVTKESLLIGIEQCVLGNRIGDLSFAIQSYCEKHGYGVVRELCGHGVGRKMHEKPEVPNYGKAGSGIKFKEGMIIAIEPMITMGDRAVFFERDGWTCRTKDFSCAAHYEHDVAITKEGPQILSSFEEIENTIKQNNNLVLI</sequence>
<dbReference type="GO" id="GO:0070006">
    <property type="term" value="F:metalloaminopeptidase activity"/>
    <property type="evidence" value="ECO:0007669"/>
    <property type="project" value="InterPro"/>
</dbReference>
<dbReference type="InterPro" id="IPR036005">
    <property type="entry name" value="Creatinase/aminopeptidase-like"/>
</dbReference>
<dbReference type="InterPro" id="IPR000994">
    <property type="entry name" value="Pept_M24"/>
</dbReference>
<dbReference type="GO" id="GO:0005829">
    <property type="term" value="C:cytosol"/>
    <property type="evidence" value="ECO:0007669"/>
    <property type="project" value="TreeGrafter"/>
</dbReference>
<proteinExistence type="inferred from homology"/>
<evidence type="ECO:0000256" key="1">
    <source>
        <dbReference type="ARBA" id="ARBA00022438"/>
    </source>
</evidence>
<dbReference type="GO" id="GO:0006508">
    <property type="term" value="P:proteolysis"/>
    <property type="evidence" value="ECO:0007669"/>
    <property type="project" value="UniProtKB-KW"/>
</dbReference>
<dbReference type="HAMAP" id="MF_01974">
    <property type="entry name" value="MetAP_1"/>
    <property type="match status" value="1"/>
</dbReference>
<dbReference type="PANTHER" id="PTHR43330:SF27">
    <property type="entry name" value="METHIONINE AMINOPEPTIDASE"/>
    <property type="match status" value="1"/>
</dbReference>
<organism evidence="6">
    <name type="scientific">bioreactor metagenome</name>
    <dbReference type="NCBI Taxonomy" id="1076179"/>
    <lineage>
        <taxon>unclassified sequences</taxon>
        <taxon>metagenomes</taxon>
        <taxon>ecological metagenomes</taxon>
    </lineage>
</organism>
<dbReference type="AlphaFoldDB" id="A0A644U3G1"/>
<dbReference type="GO" id="GO:0004239">
    <property type="term" value="F:initiator methionyl aminopeptidase activity"/>
    <property type="evidence" value="ECO:0007669"/>
    <property type="project" value="UniProtKB-EC"/>
</dbReference>
<dbReference type="NCBIfam" id="TIGR00500">
    <property type="entry name" value="met_pdase_I"/>
    <property type="match status" value="1"/>
</dbReference>
<evidence type="ECO:0000259" key="5">
    <source>
        <dbReference type="Pfam" id="PF00557"/>
    </source>
</evidence>
<comment type="caution">
    <text evidence="6">The sequence shown here is derived from an EMBL/GenBank/DDBJ whole genome shotgun (WGS) entry which is preliminary data.</text>
</comment>
<dbReference type="InterPro" id="IPR002467">
    <property type="entry name" value="Pept_M24A_MAP1"/>
</dbReference>
<dbReference type="EC" id="3.4.11.18" evidence="6"/>
<accession>A0A644U3G1</accession>
<reference evidence="6" key="1">
    <citation type="submission" date="2019-08" db="EMBL/GenBank/DDBJ databases">
        <authorList>
            <person name="Kucharzyk K."/>
            <person name="Murdoch R.W."/>
            <person name="Higgins S."/>
            <person name="Loffler F."/>
        </authorList>
    </citation>
    <scope>NUCLEOTIDE SEQUENCE</scope>
</reference>
<dbReference type="CDD" id="cd01086">
    <property type="entry name" value="MetAP1"/>
    <property type="match status" value="1"/>
</dbReference>
<protein>
    <submittedName>
        <fullName evidence="6">Methionine aminopeptidase 1</fullName>
        <ecNumber evidence="6">3.4.11.18</ecNumber>
    </submittedName>
</protein>
<evidence type="ECO:0000256" key="2">
    <source>
        <dbReference type="ARBA" id="ARBA00022670"/>
    </source>
</evidence>
<feature type="domain" description="Peptidase M24" evidence="5">
    <location>
        <begin position="11"/>
        <end position="239"/>
    </location>
</feature>
<dbReference type="PANTHER" id="PTHR43330">
    <property type="entry name" value="METHIONINE AMINOPEPTIDASE"/>
    <property type="match status" value="1"/>
</dbReference>
<keyword evidence="2" id="KW-0645">Protease</keyword>
<evidence type="ECO:0000313" key="6">
    <source>
        <dbReference type="EMBL" id="MPL73377.1"/>
    </source>
</evidence>
<keyword evidence="1 6" id="KW-0031">Aminopeptidase</keyword>
<gene>
    <name evidence="6" type="primary">map_14</name>
    <name evidence="6" type="ORF">SDC9_19176</name>
</gene>
<name>A0A644U3G1_9ZZZZ</name>